<evidence type="ECO:0000313" key="5">
    <source>
        <dbReference type="Proteomes" id="UP000000305"/>
    </source>
</evidence>
<dbReference type="InterPro" id="IPR009764">
    <property type="entry name" value="OCIA_dom"/>
</dbReference>
<evidence type="ECO:0000256" key="1">
    <source>
        <dbReference type="SAM" id="MobiDB-lite"/>
    </source>
</evidence>
<evidence type="ECO:0000313" key="4">
    <source>
        <dbReference type="EMBL" id="EFX89724.1"/>
    </source>
</evidence>
<feature type="domain" description="OCIA" evidence="3">
    <location>
        <begin position="21"/>
        <end position="105"/>
    </location>
</feature>
<dbReference type="eggNOG" id="ENOG502RXQR">
    <property type="taxonomic scope" value="Eukaryota"/>
</dbReference>
<feature type="transmembrane region" description="Helical" evidence="2">
    <location>
        <begin position="39"/>
        <end position="58"/>
    </location>
</feature>
<protein>
    <recommendedName>
        <fullName evidence="3">OCIA domain-containing protein</fullName>
    </recommendedName>
</protein>
<keyword evidence="2" id="KW-0472">Membrane</keyword>
<dbReference type="AlphaFoldDB" id="E9FT15"/>
<dbReference type="Pfam" id="PF07051">
    <property type="entry name" value="OCIA"/>
    <property type="match status" value="1"/>
</dbReference>
<name>E9FT15_DAPPU</name>
<feature type="compositionally biased region" description="Basic and acidic residues" evidence="1">
    <location>
        <begin position="197"/>
        <end position="219"/>
    </location>
</feature>
<dbReference type="OMA" id="TYEVMLP"/>
<keyword evidence="2" id="KW-0812">Transmembrane</keyword>
<feature type="region of interest" description="Disordered" evidence="1">
    <location>
        <begin position="180"/>
        <end position="260"/>
    </location>
</feature>
<dbReference type="FunCoup" id="E9FT15">
    <property type="interactions" value="1876"/>
</dbReference>
<dbReference type="KEGG" id="dpx:DAPPUDRAFT_220430"/>
<dbReference type="PANTHER" id="PTHR13336">
    <property type="entry name" value="OVARIAN CARCINOMA IMMUNOREACTIVE ANTIGEN"/>
    <property type="match status" value="1"/>
</dbReference>
<dbReference type="EMBL" id="GL732524">
    <property type="protein sequence ID" value="EFX89724.1"/>
    <property type="molecule type" value="Genomic_DNA"/>
</dbReference>
<proteinExistence type="predicted"/>
<gene>
    <name evidence="4" type="ORF">DAPPUDRAFT_220430</name>
</gene>
<dbReference type="GO" id="GO:0005768">
    <property type="term" value="C:endosome"/>
    <property type="evidence" value="ECO:0000318"/>
    <property type="project" value="GO_Central"/>
</dbReference>
<dbReference type="PhylomeDB" id="E9FT15"/>
<dbReference type="OrthoDB" id="6513616at2759"/>
<sequence>MAESRTSLKPEEDVLSRRELYKFSPEELRVLKECNYESFYFRSLPLGTILGAVAFYGVKSGYFKGSTRWGAWPKIIIGASVGYFAGKLSYQTKCAEKLMTLPNSPLAEALRQRKGKNKGFQEVFTSEPINLGQSSYTSDAEGGNQPDYLQEIRSEDRSYDAPPTAVGLNDSFRPSMDSFVVSEQPLPSPVQSSSSYDDLRRRNREEFEQKRLDAYRKTDGIQTTPNVAPPPSSGYAGPQNLPSGSRTSDKKNLYGDVWEE</sequence>
<dbReference type="InterPro" id="IPR040187">
    <property type="entry name" value="OCAD1/2"/>
</dbReference>
<dbReference type="HOGENOM" id="CLU_083038_0_0_1"/>
<reference evidence="4 5" key="1">
    <citation type="journal article" date="2011" name="Science">
        <title>The ecoresponsive genome of Daphnia pulex.</title>
        <authorList>
            <person name="Colbourne J.K."/>
            <person name="Pfrender M.E."/>
            <person name="Gilbert D."/>
            <person name="Thomas W.K."/>
            <person name="Tucker A."/>
            <person name="Oakley T.H."/>
            <person name="Tokishita S."/>
            <person name="Aerts A."/>
            <person name="Arnold G.J."/>
            <person name="Basu M.K."/>
            <person name="Bauer D.J."/>
            <person name="Caceres C.E."/>
            <person name="Carmel L."/>
            <person name="Casola C."/>
            <person name="Choi J.H."/>
            <person name="Detter J.C."/>
            <person name="Dong Q."/>
            <person name="Dusheyko S."/>
            <person name="Eads B.D."/>
            <person name="Frohlich T."/>
            <person name="Geiler-Samerotte K.A."/>
            <person name="Gerlach D."/>
            <person name="Hatcher P."/>
            <person name="Jogdeo S."/>
            <person name="Krijgsveld J."/>
            <person name="Kriventseva E.V."/>
            <person name="Kultz D."/>
            <person name="Laforsch C."/>
            <person name="Lindquist E."/>
            <person name="Lopez J."/>
            <person name="Manak J.R."/>
            <person name="Muller J."/>
            <person name="Pangilinan J."/>
            <person name="Patwardhan R.P."/>
            <person name="Pitluck S."/>
            <person name="Pritham E.J."/>
            <person name="Rechtsteiner A."/>
            <person name="Rho M."/>
            <person name="Rogozin I.B."/>
            <person name="Sakarya O."/>
            <person name="Salamov A."/>
            <person name="Schaack S."/>
            <person name="Shapiro H."/>
            <person name="Shiga Y."/>
            <person name="Skalitzky C."/>
            <person name="Smith Z."/>
            <person name="Souvorov A."/>
            <person name="Sung W."/>
            <person name="Tang Z."/>
            <person name="Tsuchiya D."/>
            <person name="Tu H."/>
            <person name="Vos H."/>
            <person name="Wang M."/>
            <person name="Wolf Y.I."/>
            <person name="Yamagata H."/>
            <person name="Yamada T."/>
            <person name="Ye Y."/>
            <person name="Shaw J.R."/>
            <person name="Andrews J."/>
            <person name="Crease T.J."/>
            <person name="Tang H."/>
            <person name="Lucas S.M."/>
            <person name="Robertson H.M."/>
            <person name="Bork P."/>
            <person name="Koonin E.V."/>
            <person name="Zdobnov E.M."/>
            <person name="Grigoriev I.V."/>
            <person name="Lynch M."/>
            <person name="Boore J.L."/>
        </authorList>
    </citation>
    <scope>NUCLEOTIDE SEQUENCE [LARGE SCALE GENOMIC DNA]</scope>
</reference>
<accession>E9FT15</accession>
<feature type="compositionally biased region" description="Low complexity" evidence="1">
    <location>
        <begin position="180"/>
        <end position="195"/>
    </location>
</feature>
<keyword evidence="5" id="KW-1185">Reference proteome</keyword>
<evidence type="ECO:0000259" key="3">
    <source>
        <dbReference type="Pfam" id="PF07051"/>
    </source>
</evidence>
<dbReference type="PANTHER" id="PTHR13336:SF3">
    <property type="entry name" value="OCIA DOMAIN-CONTAINING PROTEIN 1"/>
    <property type="match status" value="1"/>
</dbReference>
<dbReference type="InParanoid" id="E9FT15"/>
<evidence type="ECO:0000256" key="2">
    <source>
        <dbReference type="SAM" id="Phobius"/>
    </source>
</evidence>
<organism evidence="4 5">
    <name type="scientific">Daphnia pulex</name>
    <name type="common">Water flea</name>
    <dbReference type="NCBI Taxonomy" id="6669"/>
    <lineage>
        <taxon>Eukaryota</taxon>
        <taxon>Metazoa</taxon>
        <taxon>Ecdysozoa</taxon>
        <taxon>Arthropoda</taxon>
        <taxon>Crustacea</taxon>
        <taxon>Branchiopoda</taxon>
        <taxon>Diplostraca</taxon>
        <taxon>Cladocera</taxon>
        <taxon>Anomopoda</taxon>
        <taxon>Daphniidae</taxon>
        <taxon>Daphnia</taxon>
    </lineage>
</organism>
<dbReference type="Proteomes" id="UP000000305">
    <property type="component" value="Unassembled WGS sequence"/>
</dbReference>
<keyword evidence="2" id="KW-1133">Transmembrane helix</keyword>
<dbReference type="STRING" id="6669.E9FT15"/>